<feature type="compositionally biased region" description="Low complexity" evidence="6">
    <location>
        <begin position="745"/>
        <end position="758"/>
    </location>
</feature>
<evidence type="ECO:0000313" key="10">
    <source>
        <dbReference type="Proteomes" id="UP000053201"/>
    </source>
</evidence>
<dbReference type="InterPro" id="IPR011992">
    <property type="entry name" value="EF-hand-dom_pair"/>
</dbReference>
<dbReference type="OrthoDB" id="62528at2759"/>
<dbReference type="InterPro" id="IPR056199">
    <property type="entry name" value="SPEF2_C"/>
</dbReference>
<evidence type="ECO:0000259" key="8">
    <source>
        <dbReference type="Pfam" id="PF24082"/>
    </source>
</evidence>
<evidence type="ECO:0000256" key="6">
    <source>
        <dbReference type="SAM" id="MobiDB-lite"/>
    </source>
</evidence>
<feature type="compositionally biased region" description="Gly residues" evidence="6">
    <location>
        <begin position="1089"/>
        <end position="1099"/>
    </location>
</feature>
<feature type="region of interest" description="Disordered" evidence="6">
    <location>
        <begin position="507"/>
        <end position="542"/>
    </location>
</feature>
<gene>
    <name evidence="9" type="ORF">SPPG_00439</name>
</gene>
<evidence type="ECO:0000256" key="2">
    <source>
        <dbReference type="ARBA" id="ARBA00022679"/>
    </source>
</evidence>
<keyword evidence="2" id="KW-0808">Transferase</keyword>
<evidence type="ECO:0000259" key="7">
    <source>
        <dbReference type="Pfam" id="PF22946"/>
    </source>
</evidence>
<dbReference type="GeneID" id="27684165"/>
<keyword evidence="4" id="KW-0418">Kinase</keyword>
<feature type="domain" description="CPC1/SPEF2" evidence="7">
    <location>
        <begin position="142"/>
        <end position="274"/>
    </location>
</feature>
<keyword evidence="10" id="KW-1185">Reference proteome</keyword>
<organism evidence="9 10">
    <name type="scientific">Spizellomyces punctatus (strain DAOM BR117)</name>
    <dbReference type="NCBI Taxonomy" id="645134"/>
    <lineage>
        <taxon>Eukaryota</taxon>
        <taxon>Fungi</taxon>
        <taxon>Fungi incertae sedis</taxon>
        <taxon>Chytridiomycota</taxon>
        <taxon>Chytridiomycota incertae sedis</taxon>
        <taxon>Chytridiomycetes</taxon>
        <taxon>Spizellomycetales</taxon>
        <taxon>Spizellomycetaceae</taxon>
        <taxon>Spizellomyces</taxon>
    </lineage>
</organism>
<dbReference type="PANTHER" id="PTHR14919">
    <property type="entry name" value="KPL2-RELATED"/>
    <property type="match status" value="1"/>
</dbReference>
<proteinExistence type="inferred from homology"/>
<dbReference type="eggNOG" id="KOG3078">
    <property type="taxonomic scope" value="Eukaryota"/>
</dbReference>
<feature type="region of interest" description="Disordered" evidence="6">
    <location>
        <begin position="1153"/>
        <end position="1180"/>
    </location>
</feature>
<feature type="region of interest" description="Disordered" evidence="6">
    <location>
        <begin position="109"/>
        <end position="130"/>
    </location>
</feature>
<dbReference type="Proteomes" id="UP000053201">
    <property type="component" value="Unassembled WGS sequence"/>
</dbReference>
<dbReference type="InterPro" id="IPR054517">
    <property type="entry name" value="SPEF2_D5"/>
</dbReference>
<protein>
    <recommendedName>
        <fullName evidence="11">Adenylate kinase</fullName>
    </recommendedName>
</protein>
<dbReference type="PANTHER" id="PTHR14919:SF0">
    <property type="entry name" value="SPERM FLAGELLAR PROTEIN 2"/>
    <property type="match status" value="1"/>
</dbReference>
<dbReference type="Pfam" id="PF22946">
    <property type="entry name" value="SPEF2_D5"/>
    <property type="match status" value="1"/>
</dbReference>
<comment type="similarity">
    <text evidence="1">Belongs to the adenylate kinase family.</text>
</comment>
<feature type="compositionally biased region" description="Basic and acidic residues" evidence="6">
    <location>
        <begin position="790"/>
        <end position="806"/>
    </location>
</feature>
<feature type="coiled-coil region" evidence="5">
    <location>
        <begin position="931"/>
        <end position="958"/>
    </location>
</feature>
<dbReference type="VEuPathDB" id="FungiDB:SPPG_00439"/>
<dbReference type="InterPro" id="IPR000850">
    <property type="entry name" value="Adenylat/UMP-CMP_kin"/>
</dbReference>
<feature type="region of interest" description="Disordered" evidence="6">
    <location>
        <begin position="1059"/>
        <end position="1103"/>
    </location>
</feature>
<name>A0A0L0HUH0_SPIPD</name>
<evidence type="ECO:0008006" key="11">
    <source>
        <dbReference type="Google" id="ProtNLM"/>
    </source>
</evidence>
<reference evidence="9 10" key="1">
    <citation type="submission" date="2009-08" db="EMBL/GenBank/DDBJ databases">
        <title>The Genome Sequence of Spizellomyces punctatus strain DAOM BR117.</title>
        <authorList>
            <consortium name="The Broad Institute Genome Sequencing Platform"/>
            <person name="Russ C."/>
            <person name="Cuomo C."/>
            <person name="Shea T."/>
            <person name="Young S.K."/>
            <person name="Zeng Q."/>
            <person name="Koehrsen M."/>
            <person name="Haas B."/>
            <person name="Borodovsky M."/>
            <person name="Guigo R."/>
            <person name="Alvarado L."/>
            <person name="Berlin A."/>
            <person name="Bochicchio J."/>
            <person name="Borenstein D."/>
            <person name="Chapman S."/>
            <person name="Chen Z."/>
            <person name="Engels R."/>
            <person name="Freedman E."/>
            <person name="Gellesch M."/>
            <person name="Goldberg J."/>
            <person name="Griggs A."/>
            <person name="Gujja S."/>
            <person name="Heiman D."/>
            <person name="Hepburn T."/>
            <person name="Howarth C."/>
            <person name="Jen D."/>
            <person name="Larson L."/>
            <person name="Lewis B."/>
            <person name="Mehta T."/>
            <person name="Park D."/>
            <person name="Pearson M."/>
            <person name="Roberts A."/>
            <person name="Saif S."/>
            <person name="Shenoy N."/>
            <person name="Sisk P."/>
            <person name="Stolte C."/>
            <person name="Sykes S."/>
            <person name="Thomson T."/>
            <person name="Walk T."/>
            <person name="White J."/>
            <person name="Yandava C."/>
            <person name="Burger G."/>
            <person name="Gray M.W."/>
            <person name="Holland P.W.H."/>
            <person name="King N."/>
            <person name="Lang F.B.F."/>
            <person name="Roger A.J."/>
            <person name="Ruiz-Trillo I."/>
            <person name="Lander E."/>
            <person name="Nusbaum C."/>
        </authorList>
    </citation>
    <scope>NUCLEOTIDE SEQUENCE [LARGE SCALE GENOMIC DNA]</scope>
    <source>
        <strain evidence="9 10">DAOM BR117</strain>
    </source>
</reference>
<dbReference type="InterPro" id="IPR027417">
    <property type="entry name" value="P-loop_NTPase"/>
</dbReference>
<dbReference type="GO" id="GO:0004017">
    <property type="term" value="F:AMP kinase activity"/>
    <property type="evidence" value="ECO:0007669"/>
    <property type="project" value="InterPro"/>
</dbReference>
<dbReference type="InterPro" id="IPR036193">
    <property type="entry name" value="ADK_active_lid_dom_sf"/>
</dbReference>
<feature type="compositionally biased region" description="Basic and acidic residues" evidence="6">
    <location>
        <begin position="109"/>
        <end position="125"/>
    </location>
</feature>
<feature type="compositionally biased region" description="Polar residues" evidence="6">
    <location>
        <begin position="1064"/>
        <end position="1076"/>
    </location>
</feature>
<dbReference type="STRING" id="645134.A0A0L0HUH0"/>
<dbReference type="Gene3D" id="3.40.50.300">
    <property type="entry name" value="P-loop containing nucleotide triphosphate hydrolases"/>
    <property type="match status" value="1"/>
</dbReference>
<sequence>MKSKQQQSAVDTFRTEVEIFEERLRRFRCDVAPGLEDDAVQANYPSRPNKEFQSRDAKRFIVLKSSMDPLNHMKMLSRTLPSIENMCKQSNEYLEKLRLRKIEDAISKRERDQRRRKRTLEEHQAQETSDLAQLEEMALSKLLRQSKQERRIAEQLMHVRHEREVMQENRIFREHQYTNRRQEDYENSLAREYTLCERAREEYRMQTAMQLAQHQEILAEKAAANHNKRYRVCLDIVKDIVDLSMRISEYRTLNDGKDLPRKLVDEWKLLFASGASMDQQYNPELTSDVVDSAMYDRDTVGDGDRCEVTREGRTITNSIKLLDEKEFHDYLLGKGDWGFPGDSPLEFSPNELLAKLVDTLLDMTAPPEPVREAVFLPPVPLKIALIGKPFAGKKTLAKKLAAKYCLSVLSVDELVQDAIRHADITYKPSDGEKPRSKGATKAQIGAKIQINMLEGGSPDDALLVSLVIEAIRRNTHEDKPYPYGGFVLTDFPRTRHQAQLLERELSGYEDPKPVKLGNLKRTPKDKSRQRSQIVPLEGQPENKAGNVTSGIDIVILLDVENELACKRAAGRRIDPLTGEMYHLETNPPPIDDPGLLERLCPLNEDESESNQIQYQIAAFEDQQDLLKEWYARFSNLQGVDGNMTSSDVCTTVDQIIQELIARKEKCKDQAGKDTMEGVERLLESPIHELDKPSDDGASTSRQLAIPVVDERVNITHRAQASPVVNSTDIRPVLGKVQEDDRKGKTASGRARGTSGSSKGQEKATSRTASAGAGVAIEATNGLKGRGNASAKERAQIDAKDIKRDKGASASAGTGGERQIASSIDPGVAAGSVDLPVESTTPLLNRPLAPDGKRWPSRDLAEVLADQWATVENTYTDTLKFAFRSLRREKEAILTYFHGIKVNFKRFLERPDQKQHLIELFQHEFNNVEDDLRSDADAKAELHQRAEDLRERLWEMSDKRKEEAETERMSIIEDKWVEDHFIIMANVYITMMQVEVDRHLGTKHLIADYFRDAQGTVVPDNIRSHVKIPLISTSASASLDIGSLFVNTSADSMQKLHKRDIGGSAEQTRLTVPSSTRAGGKSGAVNSSGTSGGLNAGGGKKPPAVARMASVMEIPRHTAGAGGDKDQPTGENEHAMFSDIQAAYDTALSVLVSHEETPSPEKEKKDKKKPSQIEPVEQKAEAEVELPVDYHKIVEREDHALRRKIDRLKQHAMDSLRELRNKAIDVYTSLDDWIGARFAAEMDAIREMLNVIKEAVEAESKLPNLLILQGERFKVDFQVLTYEPEPEPRPPSPLEKPLPDQFTVSQLVNLCRQFRNIAPSGYISCKEFLDYFQKMASVSSGTEQLPEHYSAAEPAQLQQLCLSLDPYETGFISWRKFLIINSRILPVPSIDQLMYLKNSYKDQSVNSDGWKINRSDYMGIPLWFEDEVDDSALQDDFIAKFNRRTKLKEALFHFFEAPEDDLRENLFDAFHFLMSSCLDISAKNGLQKAFAVMSDQEDGACSLPQVYEILHFGTTLLGETHRLGEQNIHDPFPKELLQRIFDEAGVGPEGVITFDALTAVTESQSALQSCVLYQLEDSSLFGIKSRPSSAIDSKAF</sequence>
<evidence type="ECO:0000313" key="9">
    <source>
        <dbReference type="EMBL" id="KND04732.1"/>
    </source>
</evidence>
<dbReference type="SUPFAM" id="SSF52540">
    <property type="entry name" value="P-loop containing nucleoside triphosphate hydrolases"/>
    <property type="match status" value="1"/>
</dbReference>
<dbReference type="EMBL" id="KQ257450">
    <property type="protein sequence ID" value="KND04732.1"/>
    <property type="molecule type" value="Genomic_DNA"/>
</dbReference>
<evidence type="ECO:0000256" key="1">
    <source>
        <dbReference type="ARBA" id="ARBA00007220"/>
    </source>
</evidence>
<dbReference type="InParanoid" id="A0A0L0HUH0"/>
<feature type="compositionally biased region" description="Basic and acidic residues" evidence="6">
    <location>
        <begin position="1153"/>
        <end position="1163"/>
    </location>
</feature>
<feature type="region of interest" description="Disordered" evidence="6">
    <location>
        <begin position="722"/>
        <end position="820"/>
    </location>
</feature>
<dbReference type="Pfam" id="PF24082">
    <property type="entry name" value="SPEF2_C"/>
    <property type="match status" value="1"/>
</dbReference>
<dbReference type="Gene3D" id="1.10.238.10">
    <property type="entry name" value="EF-hand"/>
    <property type="match status" value="1"/>
</dbReference>
<evidence type="ECO:0000256" key="3">
    <source>
        <dbReference type="ARBA" id="ARBA00022741"/>
    </source>
</evidence>
<evidence type="ECO:0000256" key="5">
    <source>
        <dbReference type="SAM" id="Coils"/>
    </source>
</evidence>
<dbReference type="RefSeq" id="XP_016612771.1">
    <property type="nucleotide sequence ID" value="XM_016748764.1"/>
</dbReference>
<dbReference type="SUPFAM" id="SSF47473">
    <property type="entry name" value="EF-hand"/>
    <property type="match status" value="1"/>
</dbReference>
<feature type="domain" description="SPEF2 C-terminal" evidence="8">
    <location>
        <begin position="1300"/>
        <end position="1495"/>
    </location>
</feature>
<accession>A0A0L0HUH0</accession>
<keyword evidence="3" id="KW-0547">Nucleotide-binding</keyword>
<dbReference type="InterPro" id="IPR052634">
    <property type="entry name" value="Sperm_flagellar-bone_growth"/>
</dbReference>
<dbReference type="GO" id="GO:0005524">
    <property type="term" value="F:ATP binding"/>
    <property type="evidence" value="ECO:0007669"/>
    <property type="project" value="InterPro"/>
</dbReference>
<evidence type="ECO:0000256" key="4">
    <source>
        <dbReference type="ARBA" id="ARBA00022777"/>
    </source>
</evidence>
<dbReference type="SUPFAM" id="SSF57774">
    <property type="entry name" value="Microbial and mitochondrial ADK, insert 'zinc finger' domain"/>
    <property type="match status" value="1"/>
</dbReference>
<keyword evidence="5" id="KW-0175">Coiled coil</keyword>
<dbReference type="CDD" id="cd01428">
    <property type="entry name" value="ADK"/>
    <property type="match status" value="1"/>
</dbReference>
<dbReference type="OMA" id="IMETKQQ"/>